<dbReference type="InterPro" id="IPR038056">
    <property type="entry name" value="YjbR-like_sf"/>
</dbReference>
<dbReference type="Proteomes" id="UP000019254">
    <property type="component" value="Unassembled WGS sequence"/>
</dbReference>
<sequence>MSYREEIFNFSKNKYNTSPEYTFKKYPKYAVLRHMDNKKWYGLIMNVPSSKLGLSSENEIDIIDIKLPKNEIEVLRFKKGFFPAYHMNKENWISISLEGQVPLSEILELIEYSFSLTQKA</sequence>
<dbReference type="AlphaFoldDB" id="W7CIA1"/>
<keyword evidence="2" id="KW-1185">Reference proteome</keyword>
<comment type="caution">
    <text evidence="1">The sequence shown here is derived from an EMBL/GenBank/DDBJ whole genome shotgun (WGS) entry which is preliminary data.</text>
</comment>
<gene>
    <name evidence="1" type="ORF">PCORN_01900</name>
</gene>
<dbReference type="EMBL" id="AODE01000004">
    <property type="protein sequence ID" value="EUJ32683.1"/>
    <property type="molecule type" value="Genomic_DNA"/>
</dbReference>
<dbReference type="STRING" id="1265820.PCORN_01900"/>
<protein>
    <recommendedName>
        <fullName evidence="3">MmcQ family protein</fullName>
    </recommendedName>
</protein>
<evidence type="ECO:0000313" key="1">
    <source>
        <dbReference type="EMBL" id="EUJ32683.1"/>
    </source>
</evidence>
<name>W7CIA1_9LIST</name>
<organism evidence="1 2">
    <name type="scientific">Listeria cornellensis FSL F6-0969</name>
    <dbReference type="NCBI Taxonomy" id="1265820"/>
    <lineage>
        <taxon>Bacteria</taxon>
        <taxon>Bacillati</taxon>
        <taxon>Bacillota</taxon>
        <taxon>Bacilli</taxon>
        <taxon>Bacillales</taxon>
        <taxon>Listeriaceae</taxon>
        <taxon>Listeria</taxon>
    </lineage>
</organism>
<proteinExistence type="predicted"/>
<dbReference type="RefSeq" id="WP_036076933.1">
    <property type="nucleotide sequence ID" value="NZ_AODE01000004.1"/>
</dbReference>
<dbReference type="SUPFAM" id="SSF142906">
    <property type="entry name" value="YjbR-like"/>
    <property type="match status" value="1"/>
</dbReference>
<accession>W7CIA1</accession>
<dbReference type="OrthoDB" id="9789813at2"/>
<dbReference type="InterPro" id="IPR058532">
    <property type="entry name" value="YjbR/MT2646/Rv2570-like"/>
</dbReference>
<dbReference type="PANTHER" id="PTHR35145">
    <property type="entry name" value="CYTOPLASMIC PROTEIN-RELATED"/>
    <property type="match status" value="1"/>
</dbReference>
<dbReference type="PANTHER" id="PTHR35145:SF1">
    <property type="entry name" value="CYTOPLASMIC PROTEIN"/>
    <property type="match status" value="1"/>
</dbReference>
<dbReference type="Gene3D" id="3.90.1150.30">
    <property type="match status" value="1"/>
</dbReference>
<dbReference type="InterPro" id="IPR007351">
    <property type="entry name" value="YjbR"/>
</dbReference>
<evidence type="ECO:0008006" key="3">
    <source>
        <dbReference type="Google" id="ProtNLM"/>
    </source>
</evidence>
<dbReference type="Pfam" id="PF04237">
    <property type="entry name" value="YjbR"/>
    <property type="match status" value="1"/>
</dbReference>
<evidence type="ECO:0000313" key="2">
    <source>
        <dbReference type="Proteomes" id="UP000019254"/>
    </source>
</evidence>
<dbReference type="PATRIC" id="fig|1265820.5.peg.369"/>
<reference evidence="1 2" key="1">
    <citation type="journal article" date="2014" name="Int. J. Syst. Evol. Microbiol.">
        <title>Listeria floridensis sp. nov., Listeria aquatica sp. nov., Listeria cornellensis sp. nov., Listeria riparia sp. nov. and Listeria grandensis sp. nov., from agricultural and natural environments.</title>
        <authorList>
            <person name="den Bakker H.C."/>
            <person name="Warchocki S."/>
            <person name="Wright E.M."/>
            <person name="Allred A.F."/>
            <person name="Ahlstrom C."/>
            <person name="Manuel C.S."/>
            <person name="Stasiewicz M.J."/>
            <person name="Burrell A."/>
            <person name="Roof S."/>
            <person name="Strawn L."/>
            <person name="Fortes E.D."/>
            <person name="Nightingale K.K."/>
            <person name="Kephart D."/>
            <person name="Wiedmann M."/>
        </authorList>
    </citation>
    <scope>NUCLEOTIDE SEQUENCE [LARGE SCALE GENOMIC DNA]</scope>
    <source>
        <strain evidence="2">FSL F6-969</strain>
    </source>
</reference>